<evidence type="ECO:0008006" key="3">
    <source>
        <dbReference type="Google" id="ProtNLM"/>
    </source>
</evidence>
<dbReference type="Proteomes" id="UP001596109">
    <property type="component" value="Unassembled WGS sequence"/>
</dbReference>
<proteinExistence type="predicted"/>
<organism evidence="1 2">
    <name type="scientific">Sporosarcina soli</name>
    <dbReference type="NCBI Taxonomy" id="334736"/>
    <lineage>
        <taxon>Bacteria</taxon>
        <taxon>Bacillati</taxon>
        <taxon>Bacillota</taxon>
        <taxon>Bacilli</taxon>
        <taxon>Bacillales</taxon>
        <taxon>Caryophanaceae</taxon>
        <taxon>Sporosarcina</taxon>
    </lineage>
</organism>
<evidence type="ECO:0000313" key="2">
    <source>
        <dbReference type="Proteomes" id="UP001596109"/>
    </source>
</evidence>
<reference evidence="2" key="1">
    <citation type="journal article" date="2019" name="Int. J. Syst. Evol. Microbiol.">
        <title>The Global Catalogue of Microorganisms (GCM) 10K type strain sequencing project: providing services to taxonomists for standard genome sequencing and annotation.</title>
        <authorList>
            <consortium name="The Broad Institute Genomics Platform"/>
            <consortium name="The Broad Institute Genome Sequencing Center for Infectious Disease"/>
            <person name="Wu L."/>
            <person name="Ma J."/>
        </authorList>
    </citation>
    <scope>NUCLEOTIDE SEQUENCE [LARGE SCALE GENOMIC DNA]</scope>
    <source>
        <strain evidence="2">CGMCC 4.1434</strain>
    </source>
</reference>
<gene>
    <name evidence="1" type="ORF">ACFPRA_01540</name>
</gene>
<comment type="caution">
    <text evidence="1">The sequence shown here is derived from an EMBL/GenBank/DDBJ whole genome shotgun (WGS) entry which is preliminary data.</text>
</comment>
<accession>A0ABW0TDS9</accession>
<evidence type="ECO:0000313" key="1">
    <source>
        <dbReference type="EMBL" id="MFC5587591.1"/>
    </source>
</evidence>
<name>A0ABW0TDS9_9BACL</name>
<protein>
    <recommendedName>
        <fullName evidence="3">Group-specific protein</fullName>
    </recommendedName>
</protein>
<keyword evidence="2" id="KW-1185">Reference proteome</keyword>
<sequence>MSIAQVNVEVDQEFIKKEIQENLDKAFREVLFTWDINEMSKRLCMGKTFLEAEILSDPRMRALQRQKPNSKRFWFYKESLEVIREIMDGW</sequence>
<dbReference type="RefSeq" id="WP_381429756.1">
    <property type="nucleotide sequence ID" value="NZ_JBHSNO010000001.1"/>
</dbReference>
<dbReference type="EMBL" id="JBHSNO010000001">
    <property type="protein sequence ID" value="MFC5587591.1"/>
    <property type="molecule type" value="Genomic_DNA"/>
</dbReference>